<reference evidence="1 2" key="1">
    <citation type="journal article" date="2016" name="Nat. Commun.">
        <title>Thousands of microbial genomes shed light on interconnected biogeochemical processes in an aquifer system.</title>
        <authorList>
            <person name="Anantharaman K."/>
            <person name="Brown C.T."/>
            <person name="Hug L.A."/>
            <person name="Sharon I."/>
            <person name="Castelle C.J."/>
            <person name="Probst A.J."/>
            <person name="Thomas B.C."/>
            <person name="Singh A."/>
            <person name="Wilkins M.J."/>
            <person name="Karaoz U."/>
            <person name="Brodie E.L."/>
            <person name="Williams K.H."/>
            <person name="Hubbard S.S."/>
            <person name="Banfield J.F."/>
        </authorList>
    </citation>
    <scope>NUCLEOTIDE SEQUENCE [LARGE SCALE GENOMIC DNA]</scope>
</reference>
<gene>
    <name evidence="1" type="ORF">A2924_03730</name>
</gene>
<organism evidence="1 2">
    <name type="scientific">Candidatus Giovannonibacteria bacterium RIFCSPLOWO2_01_FULL_44_16</name>
    <dbReference type="NCBI Taxonomy" id="1798348"/>
    <lineage>
        <taxon>Bacteria</taxon>
        <taxon>Candidatus Giovannoniibacteriota</taxon>
    </lineage>
</organism>
<dbReference type="AlphaFoldDB" id="A0A1F5X2B3"/>
<comment type="caution">
    <text evidence="1">The sequence shown here is derived from an EMBL/GenBank/DDBJ whole genome shotgun (WGS) entry which is preliminary data.</text>
</comment>
<dbReference type="EMBL" id="MFIA01000032">
    <property type="protein sequence ID" value="OGF82045.1"/>
    <property type="molecule type" value="Genomic_DNA"/>
</dbReference>
<dbReference type="Proteomes" id="UP000178046">
    <property type="component" value="Unassembled WGS sequence"/>
</dbReference>
<name>A0A1F5X2B3_9BACT</name>
<accession>A0A1F5X2B3</accession>
<sequence>MSCVKLKNRAILQDYGDENTPFCHFVFSLTYASPLGDVIRDIDAASAKIFNFCTYTFKYKEGSAGGPEKVIAAYAGNEFFIEHDGMEYIALTNLTVLRERAR</sequence>
<protein>
    <submittedName>
        <fullName evidence="1">Uncharacterized protein</fullName>
    </submittedName>
</protein>
<proteinExistence type="predicted"/>
<evidence type="ECO:0000313" key="1">
    <source>
        <dbReference type="EMBL" id="OGF82045.1"/>
    </source>
</evidence>
<evidence type="ECO:0000313" key="2">
    <source>
        <dbReference type="Proteomes" id="UP000178046"/>
    </source>
</evidence>